<dbReference type="SUPFAM" id="SSF46579">
    <property type="entry name" value="Prefoldin"/>
    <property type="match status" value="1"/>
</dbReference>
<dbReference type="GO" id="GO:0005634">
    <property type="term" value="C:nucleus"/>
    <property type="evidence" value="ECO:0007669"/>
    <property type="project" value="UniProtKB-SubCell"/>
</dbReference>
<feature type="compositionally biased region" description="Polar residues" evidence="5">
    <location>
        <begin position="556"/>
        <end position="572"/>
    </location>
</feature>
<sequence length="583" mass="65418">MDDLMYLERLKAGQQKFLEDNLQRQGIRKNLVEDYSKLIKRLKTLPDTTTQSTMVPVGDIAFLPGNIVHTNEIMVLLGDNWFVERSAKQASEIADRRLKMVEKQLDDLVKEHEHIKSNLTYADQFSMDNETKEIKETVPEDYQSTKGKRKIAHKAKHNVVPRAVSFKNTDAAIKSLGKDLMTKKDSVTGQSSTDQTIDHEELMSRLNELEREEQEAEQREHDKIMESIMEGSYVPPNATDDNPRKSSVTNGAKRQPRRHVKFHNLENEPLSSEDEEERLIRFDHTNLPPLERSLSDSDLAKESTIKTPADIYEQFYCGSAHLSDSDDSKPLKSILKKDSRSGSSENLRLKPILKSSPEHRPGTPDNLQDEPQSILKTPPDTQASDKRPGTPEHVLDGPSPTPQSILKPGGFTKEEIPMVEDIDPSDSSEIRPILKSHETPLFIPPTATIPTYGDDSQPPSRPSILKHSTNADNSNPNTRSFSPEAAMAGDSNSIWRNDSNSPARSARIVSQEPQHPNTSANESFGEPRPILKAQPQHNPQSKMAFSGTIVERDTAEATSTTSRQNKPSSNKPMSKFKASRMKK</sequence>
<dbReference type="EnsemblMetazoa" id="CLYHEMT005636.1">
    <property type="protein sequence ID" value="CLYHEMP005636.1"/>
    <property type="gene ID" value="CLYHEMG005636"/>
</dbReference>
<dbReference type="PANTHER" id="PTHR15111">
    <property type="entry name" value="RNA POLYMERASE II SUBUNIT 5-MEDIATING PROTEIN NNX3"/>
    <property type="match status" value="1"/>
</dbReference>
<dbReference type="Proteomes" id="UP000594262">
    <property type="component" value="Unplaced"/>
</dbReference>
<comment type="subcellular location">
    <subcellularLocation>
        <location evidence="1">Nucleus</location>
    </subcellularLocation>
</comment>
<feature type="compositionally biased region" description="Acidic residues" evidence="5">
    <location>
        <begin position="417"/>
        <end position="426"/>
    </location>
</feature>
<evidence type="ECO:0000256" key="4">
    <source>
        <dbReference type="SAM" id="Coils"/>
    </source>
</evidence>
<feature type="coiled-coil region" evidence="4">
    <location>
        <begin position="192"/>
        <end position="226"/>
    </location>
</feature>
<feature type="compositionally biased region" description="Polar residues" evidence="5">
    <location>
        <begin position="511"/>
        <end position="522"/>
    </location>
</feature>
<feature type="region of interest" description="Disordered" evidence="5">
    <location>
        <begin position="232"/>
        <end position="276"/>
    </location>
</feature>
<dbReference type="Gene3D" id="1.10.287.370">
    <property type="match status" value="1"/>
</dbReference>
<evidence type="ECO:0000313" key="6">
    <source>
        <dbReference type="EnsemblMetazoa" id="CLYHEMP005636.1"/>
    </source>
</evidence>
<feature type="region of interest" description="Disordered" evidence="5">
    <location>
        <begin position="282"/>
        <end position="301"/>
    </location>
</feature>
<dbReference type="RefSeq" id="XP_066920678.1">
    <property type="nucleotide sequence ID" value="XM_067064577.1"/>
</dbReference>
<dbReference type="InterPro" id="IPR052255">
    <property type="entry name" value="RNA_pol_II_subunit5-mediator"/>
</dbReference>
<keyword evidence="2" id="KW-0539">Nucleus</keyword>
<evidence type="ECO:0000256" key="3">
    <source>
        <dbReference type="ARBA" id="ARBA00038295"/>
    </source>
</evidence>
<dbReference type="OrthoDB" id="21413at2759"/>
<evidence type="ECO:0000256" key="5">
    <source>
        <dbReference type="SAM" id="MobiDB-lite"/>
    </source>
</evidence>
<dbReference type="GO" id="GO:0003714">
    <property type="term" value="F:transcription corepressor activity"/>
    <property type="evidence" value="ECO:0007669"/>
    <property type="project" value="TreeGrafter"/>
</dbReference>
<dbReference type="GO" id="GO:0000122">
    <property type="term" value="P:negative regulation of transcription by RNA polymerase II"/>
    <property type="evidence" value="ECO:0007669"/>
    <property type="project" value="TreeGrafter"/>
</dbReference>
<feature type="compositionally biased region" description="Polar residues" evidence="5">
    <location>
        <begin position="466"/>
        <end position="481"/>
    </location>
</feature>
<feature type="compositionally biased region" description="Polar residues" evidence="5">
    <location>
        <begin position="490"/>
        <end position="503"/>
    </location>
</feature>
<keyword evidence="4" id="KW-0175">Coiled coil</keyword>
<dbReference type="PANTHER" id="PTHR15111:SF0">
    <property type="entry name" value="UNCONVENTIONAL PREFOLDIN RPB5 INTERACTOR 1"/>
    <property type="match status" value="1"/>
</dbReference>
<organism evidence="6 7">
    <name type="scientific">Clytia hemisphaerica</name>
    <dbReference type="NCBI Taxonomy" id="252671"/>
    <lineage>
        <taxon>Eukaryota</taxon>
        <taxon>Metazoa</taxon>
        <taxon>Cnidaria</taxon>
        <taxon>Hydrozoa</taxon>
        <taxon>Hydroidolina</taxon>
        <taxon>Leptothecata</taxon>
        <taxon>Obeliida</taxon>
        <taxon>Clytiidae</taxon>
        <taxon>Clytia</taxon>
    </lineage>
</organism>
<evidence type="ECO:0000313" key="7">
    <source>
        <dbReference type="Proteomes" id="UP000594262"/>
    </source>
</evidence>
<feature type="compositionally biased region" description="Basic and acidic residues" evidence="5">
    <location>
        <begin position="323"/>
        <end position="340"/>
    </location>
</feature>
<name>A0A7M5UX65_9CNID</name>
<dbReference type="CDD" id="cd23159">
    <property type="entry name" value="Prefoldin_URI1"/>
    <property type="match status" value="1"/>
</dbReference>
<evidence type="ECO:0000256" key="1">
    <source>
        <dbReference type="ARBA" id="ARBA00004123"/>
    </source>
</evidence>
<protein>
    <recommendedName>
        <fullName evidence="8">Unconventional prefoldin RPB5 interactor</fullName>
    </recommendedName>
</protein>
<proteinExistence type="inferred from homology"/>
<evidence type="ECO:0000256" key="2">
    <source>
        <dbReference type="ARBA" id="ARBA00023242"/>
    </source>
</evidence>
<dbReference type="GO" id="GO:0003682">
    <property type="term" value="F:chromatin binding"/>
    <property type="evidence" value="ECO:0007669"/>
    <property type="project" value="TreeGrafter"/>
</dbReference>
<feature type="coiled-coil region" evidence="4">
    <location>
        <begin position="91"/>
        <end position="118"/>
    </location>
</feature>
<dbReference type="Pfam" id="PF02996">
    <property type="entry name" value="Prefoldin"/>
    <property type="match status" value="1"/>
</dbReference>
<feature type="region of interest" description="Disordered" evidence="5">
    <location>
        <begin position="320"/>
        <end position="583"/>
    </location>
</feature>
<feature type="compositionally biased region" description="Basic and acidic residues" evidence="5">
    <location>
        <begin position="383"/>
        <end position="395"/>
    </location>
</feature>
<dbReference type="InterPro" id="IPR004127">
    <property type="entry name" value="Prefoldin_subunit_alpha"/>
</dbReference>
<reference evidence="6" key="1">
    <citation type="submission" date="2021-01" db="UniProtKB">
        <authorList>
            <consortium name="EnsemblMetazoa"/>
        </authorList>
    </citation>
    <scope>IDENTIFICATION</scope>
</reference>
<dbReference type="InterPro" id="IPR009053">
    <property type="entry name" value="Prefoldin"/>
</dbReference>
<dbReference type="GeneID" id="136807952"/>
<keyword evidence="7" id="KW-1185">Reference proteome</keyword>
<evidence type="ECO:0008006" key="8">
    <source>
        <dbReference type="Google" id="ProtNLM"/>
    </source>
</evidence>
<feature type="compositionally biased region" description="Polar residues" evidence="5">
    <location>
        <begin position="365"/>
        <end position="382"/>
    </location>
</feature>
<dbReference type="GO" id="GO:0019212">
    <property type="term" value="F:phosphatase inhibitor activity"/>
    <property type="evidence" value="ECO:0007669"/>
    <property type="project" value="TreeGrafter"/>
</dbReference>
<accession>A0A7M5UX65</accession>
<comment type="similarity">
    <text evidence="3">Belongs to the RNA polymerase II subunit 5-mediating protein family.</text>
</comment>
<dbReference type="AlphaFoldDB" id="A0A7M5UX65"/>